<protein>
    <submittedName>
        <fullName evidence="2">Uncharacterized protein</fullName>
    </submittedName>
</protein>
<evidence type="ECO:0000256" key="1">
    <source>
        <dbReference type="SAM" id="MobiDB-lite"/>
    </source>
</evidence>
<feature type="region of interest" description="Disordered" evidence="1">
    <location>
        <begin position="152"/>
        <end position="174"/>
    </location>
</feature>
<feature type="region of interest" description="Disordered" evidence="1">
    <location>
        <begin position="1"/>
        <end position="26"/>
    </location>
</feature>
<feature type="compositionally biased region" description="Acidic residues" evidence="1">
    <location>
        <begin position="15"/>
        <end position="26"/>
    </location>
</feature>
<evidence type="ECO:0000313" key="3">
    <source>
        <dbReference type="Proteomes" id="UP001446871"/>
    </source>
</evidence>
<dbReference type="EMBL" id="JAQQWM010000001">
    <property type="protein sequence ID" value="KAK8083764.1"/>
    <property type="molecule type" value="Genomic_DNA"/>
</dbReference>
<comment type="caution">
    <text evidence="2">The sequence shown here is derived from an EMBL/GenBank/DDBJ whole genome shotgun (WGS) entry which is preliminary data.</text>
</comment>
<evidence type="ECO:0000313" key="2">
    <source>
        <dbReference type="EMBL" id="KAK8083764.1"/>
    </source>
</evidence>
<feature type="compositionally biased region" description="Basic and acidic residues" evidence="1">
    <location>
        <begin position="160"/>
        <end position="174"/>
    </location>
</feature>
<dbReference type="Proteomes" id="UP001446871">
    <property type="component" value="Unassembled WGS sequence"/>
</dbReference>
<gene>
    <name evidence="2" type="ORF">PG996_002545</name>
</gene>
<name>A0ABR1WNT4_9PEZI</name>
<reference evidence="2 3" key="1">
    <citation type="submission" date="2023-01" db="EMBL/GenBank/DDBJ databases">
        <title>Analysis of 21 Apiospora genomes using comparative genomics revels a genus with tremendous synthesis potential of carbohydrate active enzymes and secondary metabolites.</title>
        <authorList>
            <person name="Sorensen T."/>
        </authorList>
    </citation>
    <scope>NUCLEOTIDE SEQUENCE [LARGE SCALE GENOMIC DNA]</scope>
    <source>
        <strain evidence="2 3">CBS 83171</strain>
    </source>
</reference>
<accession>A0ABR1WNT4</accession>
<keyword evidence="3" id="KW-1185">Reference proteome</keyword>
<organism evidence="2 3">
    <name type="scientific">Apiospora saccharicola</name>
    <dbReference type="NCBI Taxonomy" id="335842"/>
    <lineage>
        <taxon>Eukaryota</taxon>
        <taxon>Fungi</taxon>
        <taxon>Dikarya</taxon>
        <taxon>Ascomycota</taxon>
        <taxon>Pezizomycotina</taxon>
        <taxon>Sordariomycetes</taxon>
        <taxon>Xylariomycetidae</taxon>
        <taxon>Amphisphaeriales</taxon>
        <taxon>Apiosporaceae</taxon>
        <taxon>Apiospora</taxon>
    </lineage>
</organism>
<sequence length="174" mass="20086">MPPRKSVPRVSLSESGEDIDVDDDFSDIEGLKPPVTNAATLKIMNNISGVRCDFQDVRRKKQQQHAEKLADLEKRFTKRAEEDKYKQETHVRELLERLDQAIQKKMACEEAMMQVVNSVKQDTEAFQLAISSIYAERIQQCEEGIAMAEQAQEDGIPLMEEEKRQRARMEKLME</sequence>
<proteinExistence type="predicted"/>